<reference evidence="15" key="1">
    <citation type="submission" date="2025-08" db="UniProtKB">
        <authorList>
            <consortium name="RefSeq"/>
        </authorList>
    </citation>
    <scope>IDENTIFICATION</scope>
</reference>
<keyword evidence="14" id="KW-1185">Reference proteome</keyword>
<dbReference type="SUPFAM" id="SSF56112">
    <property type="entry name" value="Protein kinase-like (PK-like)"/>
    <property type="match status" value="1"/>
</dbReference>
<dbReference type="PROSITE" id="PS50011">
    <property type="entry name" value="PROTEIN_KINASE_DOM"/>
    <property type="match status" value="1"/>
</dbReference>
<evidence type="ECO:0000256" key="4">
    <source>
        <dbReference type="ARBA" id="ARBA00022679"/>
    </source>
</evidence>
<keyword evidence="4" id="KW-0808">Transferase</keyword>
<dbReference type="GO" id="GO:0106310">
    <property type="term" value="F:protein serine kinase activity"/>
    <property type="evidence" value="ECO:0007669"/>
    <property type="project" value="RHEA"/>
</dbReference>
<dbReference type="GO" id="GO:0004674">
    <property type="term" value="F:protein serine/threonine kinase activity"/>
    <property type="evidence" value="ECO:0007669"/>
    <property type="project" value="UniProtKB-KW"/>
</dbReference>
<comment type="catalytic activity">
    <reaction evidence="9">
        <text>L-threonyl-[protein] + ATP = O-phospho-L-threonyl-[protein] + ADP + H(+)</text>
        <dbReference type="Rhea" id="RHEA:46608"/>
        <dbReference type="Rhea" id="RHEA-COMP:11060"/>
        <dbReference type="Rhea" id="RHEA-COMP:11605"/>
        <dbReference type="ChEBI" id="CHEBI:15378"/>
        <dbReference type="ChEBI" id="CHEBI:30013"/>
        <dbReference type="ChEBI" id="CHEBI:30616"/>
        <dbReference type="ChEBI" id="CHEBI:61977"/>
        <dbReference type="ChEBI" id="CHEBI:456216"/>
        <dbReference type="EC" id="2.7.11.1"/>
    </reaction>
</comment>
<evidence type="ECO:0000313" key="14">
    <source>
        <dbReference type="Proteomes" id="UP000189703"/>
    </source>
</evidence>
<dbReference type="PANTHER" id="PTHR43895:SF145">
    <property type="entry name" value="CBL-INTERACTING SERINE_THREONINE-PROTEIN KINASE 9"/>
    <property type="match status" value="1"/>
</dbReference>
<dbReference type="CDD" id="cd14663">
    <property type="entry name" value="STKc_SnRK3"/>
    <property type="match status" value="1"/>
</dbReference>
<comment type="similarity">
    <text evidence="1">Belongs to the protein kinase superfamily. CAMK Ser/Thr protein kinase family. SNF1 subfamily.</text>
</comment>
<dbReference type="Pfam" id="PF03822">
    <property type="entry name" value="NAF"/>
    <property type="match status" value="1"/>
</dbReference>
<dbReference type="InterPro" id="IPR011009">
    <property type="entry name" value="Kinase-like_dom_sf"/>
</dbReference>
<dbReference type="GO" id="GO:0007165">
    <property type="term" value="P:signal transduction"/>
    <property type="evidence" value="ECO:0007669"/>
    <property type="project" value="InterPro"/>
</dbReference>
<dbReference type="InterPro" id="IPR000719">
    <property type="entry name" value="Prot_kinase_dom"/>
</dbReference>
<organism evidence="14 15">
    <name type="scientific">Nelumbo nucifera</name>
    <name type="common">Sacred lotus</name>
    <dbReference type="NCBI Taxonomy" id="4432"/>
    <lineage>
        <taxon>Eukaryota</taxon>
        <taxon>Viridiplantae</taxon>
        <taxon>Streptophyta</taxon>
        <taxon>Embryophyta</taxon>
        <taxon>Tracheophyta</taxon>
        <taxon>Spermatophyta</taxon>
        <taxon>Magnoliopsida</taxon>
        <taxon>Proteales</taxon>
        <taxon>Nelumbonaceae</taxon>
        <taxon>Nelumbo</taxon>
    </lineage>
</organism>
<evidence type="ECO:0000256" key="12">
    <source>
        <dbReference type="RuleBase" id="RU000304"/>
    </source>
</evidence>
<dbReference type="InterPro" id="IPR017441">
    <property type="entry name" value="Protein_kinase_ATP_BS"/>
</dbReference>
<dbReference type="Gene3D" id="3.30.310.80">
    <property type="entry name" value="Kinase associated domain 1, KA1"/>
    <property type="match status" value="1"/>
</dbReference>
<dbReference type="FunFam" id="3.30.200.20:FF:000096">
    <property type="entry name" value="Non-specific serine/threonine protein kinase"/>
    <property type="match status" value="1"/>
</dbReference>
<keyword evidence="3 12" id="KW-0723">Serine/threonine-protein kinase</keyword>
<evidence type="ECO:0000256" key="10">
    <source>
        <dbReference type="ARBA" id="ARBA00048679"/>
    </source>
</evidence>
<dbReference type="Proteomes" id="UP000189703">
    <property type="component" value="Unplaced"/>
</dbReference>
<dbReference type="PROSITE" id="PS00108">
    <property type="entry name" value="PROTEIN_KINASE_ST"/>
    <property type="match status" value="1"/>
</dbReference>
<evidence type="ECO:0000259" key="13">
    <source>
        <dbReference type="PROSITE" id="PS50011"/>
    </source>
</evidence>
<evidence type="ECO:0000256" key="5">
    <source>
        <dbReference type="ARBA" id="ARBA00022741"/>
    </source>
</evidence>
<gene>
    <name evidence="15" type="primary">LOC104593614</name>
</gene>
<dbReference type="Gene3D" id="3.30.200.20">
    <property type="entry name" value="Phosphorylase Kinase, domain 1"/>
    <property type="match status" value="1"/>
</dbReference>
<keyword evidence="5 11" id="KW-0547">Nucleotide-binding</keyword>
<dbReference type="AlphaFoldDB" id="A0A1U7ZG21"/>
<evidence type="ECO:0000256" key="3">
    <source>
        <dbReference type="ARBA" id="ARBA00022527"/>
    </source>
</evidence>
<proteinExistence type="inferred from homology"/>
<evidence type="ECO:0000256" key="7">
    <source>
        <dbReference type="ARBA" id="ARBA00022840"/>
    </source>
</evidence>
<dbReference type="InterPro" id="IPR008271">
    <property type="entry name" value="Ser/Thr_kinase_AS"/>
</dbReference>
<feature type="binding site" evidence="11">
    <location>
        <position position="44"/>
    </location>
    <ligand>
        <name>ATP</name>
        <dbReference type="ChEBI" id="CHEBI:30616"/>
    </ligand>
</feature>
<keyword evidence="8" id="KW-0464">Manganese</keyword>
<name>A0A1U7ZG21_NELNU</name>
<keyword evidence="7 11" id="KW-0067">ATP-binding</keyword>
<evidence type="ECO:0000256" key="8">
    <source>
        <dbReference type="ARBA" id="ARBA00023211"/>
    </source>
</evidence>
<evidence type="ECO:0000256" key="1">
    <source>
        <dbReference type="ARBA" id="ARBA00006234"/>
    </source>
</evidence>
<evidence type="ECO:0000256" key="2">
    <source>
        <dbReference type="ARBA" id="ARBA00012513"/>
    </source>
</evidence>
<dbReference type="OrthoDB" id="193931at2759"/>
<protein>
    <recommendedName>
        <fullName evidence="2">non-specific serine/threonine protein kinase</fullName>
        <ecNumber evidence="2">2.7.11.1</ecNumber>
    </recommendedName>
</protein>
<dbReference type="Gene3D" id="1.10.510.10">
    <property type="entry name" value="Transferase(Phosphotransferase) domain 1"/>
    <property type="match status" value="1"/>
</dbReference>
<dbReference type="CDD" id="cd12195">
    <property type="entry name" value="CIPK_C"/>
    <property type="match status" value="1"/>
</dbReference>
<evidence type="ECO:0000256" key="6">
    <source>
        <dbReference type="ARBA" id="ARBA00022777"/>
    </source>
</evidence>
<dbReference type="InterPro" id="IPR004041">
    <property type="entry name" value="NAF_dom"/>
</dbReference>
<dbReference type="PANTHER" id="PTHR43895">
    <property type="entry name" value="CALCIUM/CALMODULIN-DEPENDENT PROTEIN KINASE KINASE-RELATED"/>
    <property type="match status" value="1"/>
</dbReference>
<dbReference type="PROSITE" id="PS00107">
    <property type="entry name" value="PROTEIN_KINASE_ATP"/>
    <property type="match status" value="1"/>
</dbReference>
<dbReference type="FunFam" id="3.30.310.80:FF:000005">
    <property type="entry name" value="Non-specific serine/threonine protein kinase"/>
    <property type="match status" value="1"/>
</dbReference>
<feature type="domain" description="Protein kinase" evidence="13">
    <location>
        <begin position="15"/>
        <end position="270"/>
    </location>
</feature>
<sequence length="406" mass="46015">MSRKVHGSHTRIGKYEIGKTLGEGSFAKVKFAKNVDTGDSVAIKVLDKVQVLRHKMVEQIKREISTMKLIKHPNVIKLYEVMASKTKIYIVLEFVDGGELFDKIVNNGRLKEDEARRYFQQLINAVDYCHSRGVYHRDLKPENLLLDSYGVLKVSDFGLSALSQQVREDGLLHTACGTPNYVAPEVLKDKGYDGTTADIWSCGVILFVLMAGYLPFDESNLIALYEKIFRADFTCPSWFSSSAKKLIKRILDPNPLTRITIPEILENEWFKKGYRPPDFESEEDVNLDDVNAVFNESEGLVKRETQFTSQFPANEIMSKIEETAKPLGFNVHKQNYKIKLRGDKTGRKGRLSVATEVFEVAPSLHLVELRKTGGDTLEFYKFYKSFSSGLKDVVWKSEAITEDASG</sequence>
<evidence type="ECO:0000313" key="15">
    <source>
        <dbReference type="RefSeq" id="XP_010251868.1"/>
    </source>
</evidence>
<dbReference type="EC" id="2.7.11.1" evidence="2"/>
<evidence type="ECO:0000256" key="9">
    <source>
        <dbReference type="ARBA" id="ARBA00047899"/>
    </source>
</evidence>
<dbReference type="GeneID" id="104593614"/>
<dbReference type="Pfam" id="PF00069">
    <property type="entry name" value="Pkinase"/>
    <property type="match status" value="1"/>
</dbReference>
<accession>A0A1U7ZG21</accession>
<evidence type="ECO:0000256" key="11">
    <source>
        <dbReference type="PROSITE-ProRule" id="PRU10141"/>
    </source>
</evidence>
<dbReference type="GO" id="GO:0005524">
    <property type="term" value="F:ATP binding"/>
    <property type="evidence" value="ECO:0007669"/>
    <property type="project" value="UniProtKB-UniRule"/>
</dbReference>
<dbReference type="RefSeq" id="XP_010251868.1">
    <property type="nucleotide sequence ID" value="XM_010253566.2"/>
</dbReference>
<dbReference type="FunFam" id="1.10.510.10:FF:000279">
    <property type="entry name" value="Non-specific serine/threonine protein kinase"/>
    <property type="match status" value="1"/>
</dbReference>
<comment type="catalytic activity">
    <reaction evidence="10">
        <text>L-seryl-[protein] + ATP = O-phospho-L-seryl-[protein] + ADP + H(+)</text>
        <dbReference type="Rhea" id="RHEA:17989"/>
        <dbReference type="Rhea" id="RHEA-COMP:9863"/>
        <dbReference type="Rhea" id="RHEA-COMP:11604"/>
        <dbReference type="ChEBI" id="CHEBI:15378"/>
        <dbReference type="ChEBI" id="CHEBI:29999"/>
        <dbReference type="ChEBI" id="CHEBI:30616"/>
        <dbReference type="ChEBI" id="CHEBI:83421"/>
        <dbReference type="ChEBI" id="CHEBI:456216"/>
        <dbReference type="EC" id="2.7.11.1"/>
    </reaction>
</comment>
<keyword evidence="6 15" id="KW-0418">Kinase</keyword>
<dbReference type="SMART" id="SM00220">
    <property type="entry name" value="S_TKc"/>
    <property type="match status" value="1"/>
</dbReference>